<evidence type="ECO:0000256" key="1">
    <source>
        <dbReference type="ARBA" id="ARBA00004194"/>
    </source>
</evidence>
<evidence type="ECO:0000256" key="4">
    <source>
        <dbReference type="ARBA" id="ARBA00023034"/>
    </source>
</evidence>
<feature type="coiled-coil region" evidence="7">
    <location>
        <begin position="346"/>
        <end position="411"/>
    </location>
</feature>
<feature type="transmembrane region" description="Helical" evidence="8">
    <location>
        <begin position="547"/>
        <end position="570"/>
    </location>
</feature>
<dbReference type="AlphaFoldDB" id="A0A7S0BMZ3"/>
<reference evidence="9" key="1">
    <citation type="submission" date="2021-01" db="EMBL/GenBank/DDBJ databases">
        <authorList>
            <person name="Corre E."/>
            <person name="Pelletier E."/>
            <person name="Niang G."/>
            <person name="Scheremetjew M."/>
            <person name="Finn R."/>
            <person name="Kale V."/>
            <person name="Holt S."/>
            <person name="Cochrane G."/>
            <person name="Meng A."/>
            <person name="Brown T."/>
            <person name="Cohen L."/>
        </authorList>
    </citation>
    <scope>NUCLEOTIDE SEQUENCE</scope>
    <source>
        <strain evidence="9">UTEX LB 2760</strain>
    </source>
</reference>
<dbReference type="EMBL" id="HBEK01014898">
    <property type="protein sequence ID" value="CAD8398093.1"/>
    <property type="molecule type" value="Transcribed_RNA"/>
</dbReference>
<keyword evidence="6 8" id="KW-0472">Membrane</keyword>
<evidence type="ECO:0008006" key="10">
    <source>
        <dbReference type="Google" id="ProtNLM"/>
    </source>
</evidence>
<evidence type="ECO:0000256" key="5">
    <source>
        <dbReference type="ARBA" id="ARBA00023054"/>
    </source>
</evidence>
<evidence type="ECO:0000313" key="9">
    <source>
        <dbReference type="EMBL" id="CAD8398093.1"/>
    </source>
</evidence>
<dbReference type="PANTHER" id="PTHR13815:SF7">
    <property type="entry name" value="GOLGIN SUBFAMILY A MEMBER 5"/>
    <property type="match status" value="1"/>
</dbReference>
<dbReference type="PANTHER" id="PTHR13815">
    <property type="entry name" value="GOLGIN-84"/>
    <property type="match status" value="1"/>
</dbReference>
<keyword evidence="5 7" id="KW-0175">Coiled coil</keyword>
<proteinExistence type="predicted"/>
<name>A0A7S0BMZ3_9RHOD</name>
<keyword evidence="4" id="KW-0333">Golgi apparatus</keyword>
<keyword evidence="3 8" id="KW-1133">Transmembrane helix</keyword>
<dbReference type="GO" id="GO:0000301">
    <property type="term" value="P:retrograde transport, vesicle recycling within Golgi"/>
    <property type="evidence" value="ECO:0007669"/>
    <property type="project" value="TreeGrafter"/>
</dbReference>
<evidence type="ECO:0000256" key="2">
    <source>
        <dbReference type="ARBA" id="ARBA00022692"/>
    </source>
</evidence>
<dbReference type="GO" id="GO:0031985">
    <property type="term" value="C:Golgi cisterna"/>
    <property type="evidence" value="ECO:0007669"/>
    <property type="project" value="TreeGrafter"/>
</dbReference>
<sequence length="580" mass="65181">MAFLKKALKTAESILDQVDEGVIKGSKLLTIDGIALTGEDRHDEDELDSEELLTRLEERRQVDEIVKAEDRILNLEVVEDELVENPAPNEELAGPSQTPALDGGVVAVEEDLGVPKRAQLGEAETQHAELEEQAKLNELFGTESGGLGARAAEHKSDRHVSSEGVLVAALKEERDELRHQLELREQALVELNSAVESMASKIRARSALNQELAEAEMRIGDLERTVEESKWERKDLKKVVSEKEDLCENLDIKIRSLNDELESLRENFRQAGEKDSNDVDGARRETVEAVLAHEREIANHNETRLKLQRRIEKLESDAVGNFEAITNADRITDEARAAAKEAETVAADCIRERDQAVRKARTLEEKIADMDAAYRSKEELSATVLALQARVEALEAELEFRQAKIVATNSEVHTLREALESSNRFNQSQAIAPNDSSSIDQVHAQLRHMANSTMKAQSELETLRGENRALKHQLETERRRTIEAQAIAAASSSRHTPREVGREMRRGVLPLKIPRRWPMLVSRLLEMLDDLAANVTYIMRREPAIRLAVIIYVVALHFFIFSIIHHGVIIHELPDDRPPS</sequence>
<dbReference type="InterPro" id="IPR019177">
    <property type="entry name" value="Golgin_subfamily_A_member_5"/>
</dbReference>
<dbReference type="GO" id="GO:0007030">
    <property type="term" value="P:Golgi organization"/>
    <property type="evidence" value="ECO:0007669"/>
    <property type="project" value="InterPro"/>
</dbReference>
<evidence type="ECO:0000256" key="6">
    <source>
        <dbReference type="ARBA" id="ARBA00023136"/>
    </source>
</evidence>
<feature type="coiled-coil region" evidence="7">
    <location>
        <begin position="167"/>
        <end position="317"/>
    </location>
</feature>
<dbReference type="Pfam" id="PF09787">
    <property type="entry name" value="Golgin_A5"/>
    <property type="match status" value="1"/>
</dbReference>
<gene>
    <name evidence="9" type="ORF">RMAR0315_LOCUS8083</name>
</gene>
<accession>A0A7S0BMZ3</accession>
<evidence type="ECO:0000256" key="8">
    <source>
        <dbReference type="SAM" id="Phobius"/>
    </source>
</evidence>
<evidence type="ECO:0000256" key="3">
    <source>
        <dbReference type="ARBA" id="ARBA00022989"/>
    </source>
</evidence>
<dbReference type="GO" id="GO:0000139">
    <property type="term" value="C:Golgi membrane"/>
    <property type="evidence" value="ECO:0007669"/>
    <property type="project" value="UniProtKB-SubCell"/>
</dbReference>
<comment type="subcellular location">
    <subcellularLocation>
        <location evidence="1">Golgi apparatus membrane</location>
        <topology evidence="1">Single-pass membrane protein</topology>
    </subcellularLocation>
</comment>
<keyword evidence="2 8" id="KW-0812">Transmembrane</keyword>
<protein>
    <recommendedName>
        <fullName evidence="10">Golgin-84</fullName>
    </recommendedName>
</protein>
<feature type="coiled-coil region" evidence="7">
    <location>
        <begin position="453"/>
        <end position="480"/>
    </location>
</feature>
<organism evidence="9">
    <name type="scientific">Rhodosorus marinus</name>
    <dbReference type="NCBI Taxonomy" id="101924"/>
    <lineage>
        <taxon>Eukaryota</taxon>
        <taxon>Rhodophyta</taxon>
        <taxon>Stylonematophyceae</taxon>
        <taxon>Stylonematales</taxon>
        <taxon>Stylonemataceae</taxon>
        <taxon>Rhodosorus</taxon>
    </lineage>
</organism>
<evidence type="ECO:0000256" key="7">
    <source>
        <dbReference type="SAM" id="Coils"/>
    </source>
</evidence>